<accession>A0A6G8KZ34</accession>
<sequence length="304" mass="32871">MTDTSASSLIDTVTALWNDLGAEGCFCVEDLETGQSISMNEDKRMPLVSVAKLSIAAALFAEDSAGRIDARETVLIDPATATSGSTGISLFSDPVTISLRDLTVQMFSVSDNAAADAVYDRVGSTAIGALHNELGIRSLRVHSPMRALFGTLSEMRAADSSAYDSALLDSAHDQLFAKGSMLSLNDINSGTVRGVATMLRLIHHGEVVSPDVSAHLRRLMRTQVFRHRIASGFPMDTAEYYGKTGTLLTYRHDAGVVTDIDGRSYAVVVFTRSRIPAYSQPELDAAIGYSARLCVEWLRDQRDR</sequence>
<dbReference type="GO" id="GO:0046677">
    <property type="term" value="P:response to antibiotic"/>
    <property type="evidence" value="ECO:0007669"/>
    <property type="project" value="InterPro"/>
</dbReference>
<gene>
    <name evidence="2" type="ORF">EW640_11830</name>
</gene>
<dbReference type="Gene3D" id="3.40.710.10">
    <property type="entry name" value="DD-peptidase/beta-lactamase superfamily"/>
    <property type="match status" value="1"/>
</dbReference>
<dbReference type="GO" id="GO:0008800">
    <property type="term" value="F:beta-lactamase activity"/>
    <property type="evidence" value="ECO:0007669"/>
    <property type="project" value="InterPro"/>
</dbReference>
<dbReference type="Pfam" id="PF13354">
    <property type="entry name" value="Beta-lactamase2"/>
    <property type="match status" value="1"/>
</dbReference>
<dbReference type="GO" id="GO:0030655">
    <property type="term" value="P:beta-lactam antibiotic catabolic process"/>
    <property type="evidence" value="ECO:0007669"/>
    <property type="project" value="InterPro"/>
</dbReference>
<dbReference type="InterPro" id="IPR012338">
    <property type="entry name" value="Beta-lactam/transpept-like"/>
</dbReference>
<dbReference type="PANTHER" id="PTHR35333:SF3">
    <property type="entry name" value="BETA-LACTAMASE-TYPE TRANSPEPTIDASE FOLD CONTAINING PROTEIN"/>
    <property type="match status" value="1"/>
</dbReference>
<feature type="domain" description="Beta-lactamase class A catalytic" evidence="1">
    <location>
        <begin position="26"/>
        <end position="271"/>
    </location>
</feature>
<dbReference type="InterPro" id="IPR000871">
    <property type="entry name" value="Beta-lactam_class-A"/>
</dbReference>
<dbReference type="Proteomes" id="UP000501518">
    <property type="component" value="Chromosome"/>
</dbReference>
<organism evidence="2 3">
    <name type="scientific">Brevibacterium luteolum</name>
    <dbReference type="NCBI Taxonomy" id="199591"/>
    <lineage>
        <taxon>Bacteria</taxon>
        <taxon>Bacillati</taxon>
        <taxon>Actinomycetota</taxon>
        <taxon>Actinomycetes</taxon>
        <taxon>Micrococcales</taxon>
        <taxon>Brevibacteriaceae</taxon>
        <taxon>Brevibacterium</taxon>
    </lineage>
</organism>
<keyword evidence="2" id="KW-0378">Hydrolase</keyword>
<dbReference type="RefSeq" id="WP_165884262.1">
    <property type="nucleotide sequence ID" value="NZ_CP035810.1"/>
</dbReference>
<dbReference type="SUPFAM" id="SSF56601">
    <property type="entry name" value="beta-lactamase/transpeptidase-like"/>
    <property type="match status" value="1"/>
</dbReference>
<reference evidence="2 3" key="1">
    <citation type="submission" date="2019-02" db="EMBL/GenBank/DDBJ databases">
        <title>Complete Genome Sequence and Methylome Analysis of Brevibacterium luteolum NEB1784.</title>
        <authorList>
            <person name="Fomenkov A."/>
            <person name="Roberts R.J."/>
        </authorList>
    </citation>
    <scope>NUCLEOTIDE SEQUENCE [LARGE SCALE GENOMIC DNA]</scope>
    <source>
        <strain evidence="2 3">NEB1784</strain>
    </source>
</reference>
<name>A0A6G8KZ34_9MICO</name>
<dbReference type="InterPro" id="IPR045155">
    <property type="entry name" value="Beta-lactam_cat"/>
</dbReference>
<evidence type="ECO:0000259" key="1">
    <source>
        <dbReference type="Pfam" id="PF13354"/>
    </source>
</evidence>
<dbReference type="PANTHER" id="PTHR35333">
    <property type="entry name" value="BETA-LACTAMASE"/>
    <property type="match status" value="1"/>
</dbReference>
<evidence type="ECO:0000313" key="2">
    <source>
        <dbReference type="EMBL" id="QIN29883.1"/>
    </source>
</evidence>
<dbReference type="AlphaFoldDB" id="A0A6G8KZ34"/>
<dbReference type="EMBL" id="CP035810">
    <property type="protein sequence ID" value="QIN29883.1"/>
    <property type="molecule type" value="Genomic_DNA"/>
</dbReference>
<evidence type="ECO:0000313" key="3">
    <source>
        <dbReference type="Proteomes" id="UP000501518"/>
    </source>
</evidence>
<protein>
    <submittedName>
        <fullName evidence="2">Serine hydrolase</fullName>
    </submittedName>
</protein>
<proteinExistence type="predicted"/>
<dbReference type="KEGG" id="blut:EW640_11830"/>